<dbReference type="AlphaFoldDB" id="A0A4S8Q1C9"/>
<reference evidence="1 2" key="2">
    <citation type="submission" date="2019-05" db="EMBL/GenBank/DDBJ databases">
        <title>Glycomyces buryatensis sp. nov.</title>
        <authorList>
            <person name="Nikitina E."/>
        </authorList>
    </citation>
    <scope>NUCLEOTIDE SEQUENCE [LARGE SCALE GENOMIC DNA]</scope>
    <source>
        <strain evidence="1 2">18</strain>
    </source>
</reference>
<keyword evidence="2" id="KW-1185">Reference proteome</keyword>
<reference evidence="2" key="1">
    <citation type="submission" date="2019-04" db="EMBL/GenBank/DDBJ databases">
        <title>Nocardioides xinjiangensis sp. nov.</title>
        <authorList>
            <person name="Liu S."/>
        </authorList>
    </citation>
    <scope>NUCLEOTIDE SEQUENCE [LARGE SCALE GENOMIC DNA]</scope>
    <source>
        <strain evidence="2">18</strain>
    </source>
</reference>
<dbReference type="RefSeq" id="WP_136536342.1">
    <property type="nucleotide sequence ID" value="NZ_STGY01000068.1"/>
</dbReference>
<accession>A0A4S8Q1C9</accession>
<gene>
    <name evidence="1" type="ORF">FAB82_20110</name>
</gene>
<evidence type="ECO:0000313" key="1">
    <source>
        <dbReference type="EMBL" id="THV37750.1"/>
    </source>
</evidence>
<organism evidence="1 2">
    <name type="scientific">Glycomyces buryatensis</name>
    <dbReference type="NCBI Taxonomy" id="2570927"/>
    <lineage>
        <taxon>Bacteria</taxon>
        <taxon>Bacillati</taxon>
        <taxon>Actinomycetota</taxon>
        <taxon>Actinomycetes</taxon>
        <taxon>Glycomycetales</taxon>
        <taxon>Glycomycetaceae</taxon>
        <taxon>Glycomyces</taxon>
    </lineage>
</organism>
<dbReference type="OrthoDB" id="5193277at2"/>
<protein>
    <submittedName>
        <fullName evidence="1">Uncharacterized protein</fullName>
    </submittedName>
</protein>
<name>A0A4S8Q1C9_9ACTN</name>
<dbReference type="Proteomes" id="UP000308760">
    <property type="component" value="Unassembled WGS sequence"/>
</dbReference>
<comment type="caution">
    <text evidence="1">The sequence shown here is derived from an EMBL/GenBank/DDBJ whole genome shotgun (WGS) entry which is preliminary data.</text>
</comment>
<sequence>MELHEKVARVRARLPELDQGEWPPVLGGPAALDVSAEFPESLRPLYEVFDGLSAEVIQVDRTGRVLESVTIAAESDLFDPIPDLVQFGNVIFGSMLGVSMSNGGVHLVSEASFMDALEQFELLETDPIAPDAIAFADAFLFGPRYFELIDLAGGYPNPGTRHRDAWRLVLEDLGLL</sequence>
<dbReference type="EMBL" id="STGY01000068">
    <property type="protein sequence ID" value="THV37750.1"/>
    <property type="molecule type" value="Genomic_DNA"/>
</dbReference>
<evidence type="ECO:0000313" key="2">
    <source>
        <dbReference type="Proteomes" id="UP000308760"/>
    </source>
</evidence>
<proteinExistence type="predicted"/>